<dbReference type="InterPro" id="IPR032183">
    <property type="entry name" value="PKD-like"/>
</dbReference>
<dbReference type="Pfam" id="PF16407">
    <property type="entry name" value="PKD_2"/>
    <property type="match status" value="1"/>
</dbReference>
<proteinExistence type="predicted"/>
<dbReference type="Proteomes" id="UP001165302">
    <property type="component" value="Unassembled WGS sequence"/>
</dbReference>
<reference evidence="1" key="1">
    <citation type="submission" date="2020-10" db="EMBL/GenBank/DDBJ databases">
        <authorList>
            <person name="Lu T."/>
            <person name="Wang Q."/>
            <person name="Han X."/>
        </authorList>
    </citation>
    <scope>NUCLEOTIDE SEQUENCE</scope>
    <source>
        <strain evidence="1">WQ 366</strain>
    </source>
</reference>
<gene>
    <name evidence="1" type="ORF">IPZ78_13895</name>
</gene>
<dbReference type="RefSeq" id="WP_225554605.1">
    <property type="nucleotide sequence ID" value="NZ_JADEYP010000029.1"/>
</dbReference>
<protein>
    <recommendedName>
        <fullName evidence="3">PKD-like family protein</fullName>
    </recommendedName>
</protein>
<evidence type="ECO:0000313" key="1">
    <source>
        <dbReference type="EMBL" id="MCA5006242.1"/>
    </source>
</evidence>
<keyword evidence="2" id="KW-1185">Reference proteome</keyword>
<sequence>MKIIINVWSKIGILLFIILQISCYKDKGSYDISEINKVSVLKNGSDTIKINQFDTLKVQTLVEQSLEPNSENLAYKWSVYLSNPPITGLIDEVLSESKDLNVQFWLRPDSYTLLYTVTDQKTGVSTFKKYLLQVGSKLSEGWLLISENASGESDIDLLHPDGYSIKNLLSTANPNLTIPRKLHTARVLTTMFGGSQDIFLLGESESVRVKYTDFTKINMGSDWFVEKPREIKPEEFNYNMLGANTFYIDNGKIYSNQIDFRFGVPVSGEYKLSKYFISAQSSDAGIFYDEMAKKFVNYGNKQFRQFSVVANAPFEMGNVGLDVMFGGVAPLSQYSFLMKDEQQVPYVLRIHSAGLAVSKHKVDNASKLFQASAAAFSGLYFHIYYGVGNELYLLDVANNTSKLVYTFPTNINVTSMRMKQTRSSFVGFPDNNRTLAVGTYDGQEGRVYVFSINNIGEFVESTYTRLYEGLNKPISLEYKNKK</sequence>
<name>A0ABS7Z9I8_9SPHI</name>
<accession>A0ABS7Z9I8</accession>
<evidence type="ECO:0008006" key="3">
    <source>
        <dbReference type="Google" id="ProtNLM"/>
    </source>
</evidence>
<organism evidence="1 2">
    <name type="scientific">Sphingobacterium bovistauri</name>
    <dbReference type="NCBI Taxonomy" id="2781959"/>
    <lineage>
        <taxon>Bacteria</taxon>
        <taxon>Pseudomonadati</taxon>
        <taxon>Bacteroidota</taxon>
        <taxon>Sphingobacteriia</taxon>
        <taxon>Sphingobacteriales</taxon>
        <taxon>Sphingobacteriaceae</taxon>
        <taxon>Sphingobacterium</taxon>
    </lineage>
</organism>
<evidence type="ECO:0000313" key="2">
    <source>
        <dbReference type="Proteomes" id="UP001165302"/>
    </source>
</evidence>
<comment type="caution">
    <text evidence="1">The sequence shown here is derived from an EMBL/GenBank/DDBJ whole genome shotgun (WGS) entry which is preliminary data.</text>
</comment>
<dbReference type="EMBL" id="JADEYP010000029">
    <property type="protein sequence ID" value="MCA5006242.1"/>
    <property type="molecule type" value="Genomic_DNA"/>
</dbReference>